<keyword evidence="12 15" id="KW-0378">Hydrolase</keyword>
<dbReference type="EC" id="3.1.26.3" evidence="15"/>
<dbReference type="GO" id="GO:0046872">
    <property type="term" value="F:metal ion binding"/>
    <property type="evidence" value="ECO:0007669"/>
    <property type="project" value="UniProtKB-KW"/>
</dbReference>
<dbReference type="InterPro" id="IPR000999">
    <property type="entry name" value="RNase_III_dom"/>
</dbReference>
<dbReference type="GO" id="GO:0006397">
    <property type="term" value="P:mRNA processing"/>
    <property type="evidence" value="ECO:0007669"/>
    <property type="project" value="UniProtKB-UniRule"/>
</dbReference>
<protein>
    <recommendedName>
        <fullName evidence="15">Ribonuclease 3</fullName>
        <ecNumber evidence="15">3.1.26.3</ecNumber>
    </recommendedName>
    <alternativeName>
        <fullName evidence="15">Ribonuclease III</fullName>
        <shortName evidence="15">RNase III</shortName>
    </alternativeName>
</protein>
<comment type="caution">
    <text evidence="18">The sequence shown here is derived from an EMBL/GenBank/DDBJ whole genome shotgun (WGS) entry which is preliminary data.</text>
</comment>
<dbReference type="PROSITE" id="PS00517">
    <property type="entry name" value="RNASE_3_1"/>
    <property type="match status" value="1"/>
</dbReference>
<feature type="active site" evidence="15">
    <location>
        <position position="116"/>
    </location>
</feature>
<feature type="binding site" evidence="15">
    <location>
        <position position="116"/>
    </location>
    <ligand>
        <name>Mg(2+)</name>
        <dbReference type="ChEBI" id="CHEBI:18420"/>
    </ligand>
</feature>
<dbReference type="FunFam" id="3.30.160.20:FF:000003">
    <property type="entry name" value="Ribonuclease 3"/>
    <property type="match status" value="1"/>
</dbReference>
<evidence type="ECO:0000313" key="18">
    <source>
        <dbReference type="EMBL" id="CUU70215.1"/>
    </source>
</evidence>
<dbReference type="GO" id="GO:0008033">
    <property type="term" value="P:tRNA processing"/>
    <property type="evidence" value="ECO:0007669"/>
    <property type="project" value="UniProtKB-KW"/>
</dbReference>
<keyword evidence="14 15" id="KW-0694">RNA-binding</keyword>
<dbReference type="GO" id="GO:0019843">
    <property type="term" value="F:rRNA binding"/>
    <property type="evidence" value="ECO:0007669"/>
    <property type="project" value="UniProtKB-KW"/>
</dbReference>
<feature type="active site" evidence="15">
    <location>
        <position position="44"/>
    </location>
</feature>
<keyword evidence="9 15" id="KW-0540">Nuclease</keyword>
<reference evidence="21 22" key="1">
    <citation type="submission" date="2015-11" db="EMBL/GenBank/DDBJ databases">
        <authorList>
            <consortium name="Pathogen Informatics"/>
        </authorList>
    </citation>
    <scope>NUCLEOTIDE SEQUENCE [LARGE SCALE GENOMIC DNA]</scope>
    <source>
        <strain evidence="19 21">006A-0059</strain>
        <strain evidence="18 23">006A-0191</strain>
        <strain evidence="20 22">007A-0283</strain>
    </source>
</reference>
<comment type="function">
    <text evidence="15">Digests double-stranded RNA. Involved in the processing of primary rRNA transcript to yield the immediate precursors to the large and small rRNAs (23S and 16S). Processes some mRNAs, and tRNAs when they are encoded in the rRNA operon. Processes pre-crRNA and tracrRNA of type II CRISPR loci if present in the organism.</text>
</comment>
<evidence type="ECO:0000256" key="13">
    <source>
        <dbReference type="ARBA" id="ARBA00022842"/>
    </source>
</evidence>
<evidence type="ECO:0000313" key="23">
    <source>
        <dbReference type="Proteomes" id="UP000052257"/>
    </source>
</evidence>
<feature type="binding site" evidence="15">
    <location>
        <position position="40"/>
    </location>
    <ligand>
        <name>Mg(2+)</name>
        <dbReference type="ChEBI" id="CHEBI:18420"/>
    </ligand>
</feature>
<comment type="cofactor">
    <cofactor evidence="15">
        <name>Mg(2+)</name>
        <dbReference type="ChEBI" id="CHEBI:18420"/>
    </cofactor>
</comment>
<dbReference type="CDD" id="cd10845">
    <property type="entry name" value="DSRM_RNAse_III_family"/>
    <property type="match status" value="1"/>
</dbReference>
<organism evidence="18 23">
    <name type="scientific">Campylobacter hyointestinalis subsp. hyointestinalis</name>
    <dbReference type="NCBI Taxonomy" id="91352"/>
    <lineage>
        <taxon>Bacteria</taxon>
        <taxon>Pseudomonadati</taxon>
        <taxon>Campylobacterota</taxon>
        <taxon>Epsilonproteobacteria</taxon>
        <taxon>Campylobacterales</taxon>
        <taxon>Campylobacteraceae</taxon>
        <taxon>Campylobacter</taxon>
    </lineage>
</organism>
<evidence type="ECO:0000256" key="3">
    <source>
        <dbReference type="ARBA" id="ARBA00010183"/>
    </source>
</evidence>
<comment type="subunit">
    <text evidence="4 15">Homodimer.</text>
</comment>
<dbReference type="HAMAP" id="MF_00104">
    <property type="entry name" value="RNase_III"/>
    <property type="match status" value="1"/>
</dbReference>
<keyword evidence="10 15" id="KW-0479">Metal-binding</keyword>
<feature type="domain" description="DRBM" evidence="16">
    <location>
        <begin position="154"/>
        <end position="223"/>
    </location>
</feature>
<evidence type="ECO:0000313" key="19">
    <source>
        <dbReference type="EMBL" id="CUU78754.1"/>
    </source>
</evidence>
<keyword evidence="5 15" id="KW-0963">Cytoplasm</keyword>
<dbReference type="NCBIfam" id="TIGR02191">
    <property type="entry name" value="RNaseIII"/>
    <property type="match status" value="1"/>
</dbReference>
<accession>A0A0S4SPW8</accession>
<dbReference type="Proteomes" id="UP000052237">
    <property type="component" value="Unassembled WGS sequence"/>
</dbReference>
<evidence type="ECO:0000313" key="21">
    <source>
        <dbReference type="Proteomes" id="UP000052237"/>
    </source>
</evidence>
<gene>
    <name evidence="15 18" type="primary">rnc</name>
    <name evidence="19" type="ORF">ERS686654_01001</name>
    <name evidence="18" type="ORF">ERS739220_00226</name>
    <name evidence="20" type="ORF">ERS739223_01067</name>
</gene>
<feature type="domain" description="RNase III" evidence="17">
    <location>
        <begin position="4"/>
        <end position="127"/>
    </location>
</feature>
<evidence type="ECO:0000256" key="11">
    <source>
        <dbReference type="ARBA" id="ARBA00022759"/>
    </source>
</evidence>
<keyword evidence="13 15" id="KW-0460">Magnesium</keyword>
<dbReference type="GO" id="GO:0010468">
    <property type="term" value="P:regulation of gene expression"/>
    <property type="evidence" value="ECO:0007669"/>
    <property type="project" value="TreeGrafter"/>
</dbReference>
<keyword evidence="21" id="KW-1185">Reference proteome</keyword>
<dbReference type="EMBL" id="FAVC01000002">
    <property type="protein sequence ID" value="CUU83895.1"/>
    <property type="molecule type" value="Genomic_DNA"/>
</dbReference>
<dbReference type="PROSITE" id="PS50142">
    <property type="entry name" value="RNASE_3_2"/>
    <property type="match status" value="1"/>
</dbReference>
<keyword evidence="6 15" id="KW-0698">rRNA processing</keyword>
<evidence type="ECO:0000256" key="15">
    <source>
        <dbReference type="HAMAP-Rule" id="MF_00104"/>
    </source>
</evidence>
<dbReference type="SUPFAM" id="SSF54768">
    <property type="entry name" value="dsRNA-binding domain-like"/>
    <property type="match status" value="1"/>
</dbReference>
<dbReference type="Gene3D" id="1.10.1520.10">
    <property type="entry name" value="Ribonuclease III domain"/>
    <property type="match status" value="1"/>
</dbReference>
<dbReference type="GO" id="GO:0042802">
    <property type="term" value="F:identical protein binding"/>
    <property type="evidence" value="ECO:0007669"/>
    <property type="project" value="UniProtKB-ARBA"/>
</dbReference>
<comment type="subcellular location">
    <subcellularLocation>
        <location evidence="2 15">Cytoplasm</location>
    </subcellularLocation>
</comment>
<evidence type="ECO:0000256" key="12">
    <source>
        <dbReference type="ARBA" id="ARBA00022801"/>
    </source>
</evidence>
<proteinExistence type="inferred from homology"/>
<keyword evidence="11 15" id="KW-0255">Endonuclease</keyword>
<comment type="similarity">
    <text evidence="3">Belongs to the ribonuclease III family.</text>
</comment>
<dbReference type="RefSeq" id="WP_059426403.1">
    <property type="nucleotide sequence ID" value="NZ_CP040464.1"/>
</dbReference>
<dbReference type="GO" id="GO:0003725">
    <property type="term" value="F:double-stranded RNA binding"/>
    <property type="evidence" value="ECO:0007669"/>
    <property type="project" value="TreeGrafter"/>
</dbReference>
<evidence type="ECO:0000259" key="17">
    <source>
        <dbReference type="PROSITE" id="PS50142"/>
    </source>
</evidence>
<dbReference type="SMART" id="SM00535">
    <property type="entry name" value="RIBOc"/>
    <property type="match status" value="1"/>
</dbReference>
<feature type="binding site" evidence="15">
    <location>
        <position position="113"/>
    </location>
    <ligand>
        <name>Mg(2+)</name>
        <dbReference type="ChEBI" id="CHEBI:18420"/>
    </ligand>
</feature>
<dbReference type="InterPro" id="IPR036389">
    <property type="entry name" value="RNase_III_sf"/>
</dbReference>
<dbReference type="Gene3D" id="3.30.160.20">
    <property type="match status" value="1"/>
</dbReference>
<evidence type="ECO:0000313" key="22">
    <source>
        <dbReference type="Proteomes" id="UP000052245"/>
    </source>
</evidence>
<dbReference type="EMBL" id="FAUW01000001">
    <property type="protein sequence ID" value="CUU70215.1"/>
    <property type="molecule type" value="Genomic_DNA"/>
</dbReference>
<evidence type="ECO:0000256" key="4">
    <source>
        <dbReference type="ARBA" id="ARBA00011738"/>
    </source>
</evidence>
<keyword evidence="7 15" id="KW-0507">mRNA processing</keyword>
<name>A0A9W5ERJ3_CAMHY</name>
<accession>A0A9W5ERJ3</accession>
<evidence type="ECO:0000259" key="16">
    <source>
        <dbReference type="PROSITE" id="PS50137"/>
    </source>
</evidence>
<evidence type="ECO:0000256" key="5">
    <source>
        <dbReference type="ARBA" id="ARBA00022490"/>
    </source>
</evidence>
<dbReference type="FunFam" id="1.10.1520.10:FF:000001">
    <property type="entry name" value="Ribonuclease 3"/>
    <property type="match status" value="1"/>
</dbReference>
<dbReference type="GO" id="GO:0005737">
    <property type="term" value="C:cytoplasm"/>
    <property type="evidence" value="ECO:0007669"/>
    <property type="project" value="UniProtKB-SubCell"/>
</dbReference>
<evidence type="ECO:0000256" key="9">
    <source>
        <dbReference type="ARBA" id="ARBA00022722"/>
    </source>
</evidence>
<evidence type="ECO:0000256" key="2">
    <source>
        <dbReference type="ARBA" id="ARBA00004496"/>
    </source>
</evidence>
<evidence type="ECO:0000256" key="14">
    <source>
        <dbReference type="ARBA" id="ARBA00022884"/>
    </source>
</evidence>
<comment type="catalytic activity">
    <reaction evidence="1 15">
        <text>Endonucleolytic cleavage to 5'-phosphomonoester.</text>
        <dbReference type="EC" id="3.1.26.3"/>
    </reaction>
</comment>
<dbReference type="GO" id="GO:0004525">
    <property type="term" value="F:ribonuclease III activity"/>
    <property type="evidence" value="ECO:0007669"/>
    <property type="project" value="UniProtKB-UniRule"/>
</dbReference>
<evidence type="ECO:0000256" key="10">
    <source>
        <dbReference type="ARBA" id="ARBA00022723"/>
    </source>
</evidence>
<dbReference type="Pfam" id="PF00035">
    <property type="entry name" value="dsrm"/>
    <property type="match status" value="1"/>
</dbReference>
<dbReference type="PANTHER" id="PTHR11207:SF0">
    <property type="entry name" value="RIBONUCLEASE 3"/>
    <property type="match status" value="1"/>
</dbReference>
<dbReference type="EMBL" id="FAVB01000002">
    <property type="protein sequence ID" value="CUU78754.1"/>
    <property type="molecule type" value="Genomic_DNA"/>
</dbReference>
<dbReference type="GO" id="GO:0006364">
    <property type="term" value="P:rRNA processing"/>
    <property type="evidence" value="ECO:0007669"/>
    <property type="project" value="UniProtKB-UniRule"/>
</dbReference>
<evidence type="ECO:0000313" key="20">
    <source>
        <dbReference type="EMBL" id="CUU83895.1"/>
    </source>
</evidence>
<dbReference type="InterPro" id="IPR011907">
    <property type="entry name" value="RNase_III"/>
</dbReference>
<dbReference type="PANTHER" id="PTHR11207">
    <property type="entry name" value="RIBONUCLEASE III"/>
    <property type="match status" value="1"/>
</dbReference>
<keyword evidence="15" id="KW-0699">rRNA-binding</keyword>
<dbReference type="Proteomes" id="UP000052257">
    <property type="component" value="Unassembled WGS sequence"/>
</dbReference>
<dbReference type="SUPFAM" id="SSF69065">
    <property type="entry name" value="RNase III domain-like"/>
    <property type="match status" value="1"/>
</dbReference>
<sequence length="223" mass="25099">MDKLKRLENLVGYEFKNKELLKEALTHKSMKTGCNNERLEFLGDAVLDLIVGEYLFSKFEHTDEGNLSKLRAALVNEKSFAKLSNSINLGEFLYLSTAEENNNGRNKPSLLSDALEALMGAIYLESGLEKVKDIFTKLLEKEYQNIDLKSLGKDYKTTLQEITQARFGVTPKYELVSSSGPDHKKVFEMAVYLEGKELARSFGPSKKEAEQSAALKVLQGMEQ</sequence>
<evidence type="ECO:0000256" key="1">
    <source>
        <dbReference type="ARBA" id="ARBA00000109"/>
    </source>
</evidence>
<evidence type="ECO:0000256" key="6">
    <source>
        <dbReference type="ARBA" id="ARBA00022552"/>
    </source>
</evidence>
<dbReference type="SMART" id="SM00358">
    <property type="entry name" value="DSRM"/>
    <property type="match status" value="1"/>
</dbReference>
<dbReference type="InterPro" id="IPR014720">
    <property type="entry name" value="dsRBD_dom"/>
</dbReference>
<evidence type="ECO:0000256" key="8">
    <source>
        <dbReference type="ARBA" id="ARBA00022694"/>
    </source>
</evidence>
<keyword evidence="8 15" id="KW-0819">tRNA processing</keyword>
<dbReference type="AlphaFoldDB" id="A0A9W5ERJ3"/>
<dbReference type="CDD" id="cd00593">
    <property type="entry name" value="RIBOc"/>
    <property type="match status" value="1"/>
</dbReference>
<dbReference type="PROSITE" id="PS50137">
    <property type="entry name" value="DS_RBD"/>
    <property type="match status" value="1"/>
</dbReference>
<dbReference type="Pfam" id="PF14622">
    <property type="entry name" value="Ribonucleas_3_3"/>
    <property type="match status" value="1"/>
</dbReference>
<evidence type="ECO:0000256" key="7">
    <source>
        <dbReference type="ARBA" id="ARBA00022664"/>
    </source>
</evidence>
<dbReference type="Proteomes" id="UP000052245">
    <property type="component" value="Unassembled WGS sequence"/>
</dbReference>